<dbReference type="EMBL" id="JAAALK010000288">
    <property type="protein sequence ID" value="KAG8052102.1"/>
    <property type="molecule type" value="Genomic_DNA"/>
</dbReference>
<accession>A0A8J5RQE8</accession>
<protein>
    <submittedName>
        <fullName evidence="2">Uncharacterized protein</fullName>
    </submittedName>
</protein>
<feature type="region of interest" description="Disordered" evidence="1">
    <location>
        <begin position="1"/>
        <end position="39"/>
    </location>
</feature>
<reference evidence="2" key="2">
    <citation type="submission" date="2021-02" db="EMBL/GenBank/DDBJ databases">
        <authorList>
            <person name="Kimball J.A."/>
            <person name="Haas M.W."/>
            <person name="Macchietto M."/>
            <person name="Kono T."/>
            <person name="Duquette J."/>
            <person name="Shao M."/>
        </authorList>
    </citation>
    <scope>NUCLEOTIDE SEQUENCE</scope>
    <source>
        <tissue evidence="2">Fresh leaf tissue</tissue>
    </source>
</reference>
<reference evidence="2" key="1">
    <citation type="journal article" date="2021" name="bioRxiv">
        <title>Whole Genome Assembly and Annotation of Northern Wild Rice, Zizania palustris L., Supports a Whole Genome Duplication in the Zizania Genus.</title>
        <authorList>
            <person name="Haas M."/>
            <person name="Kono T."/>
            <person name="Macchietto M."/>
            <person name="Millas R."/>
            <person name="McGilp L."/>
            <person name="Shao M."/>
            <person name="Duquette J."/>
            <person name="Hirsch C.N."/>
            <person name="Kimball J."/>
        </authorList>
    </citation>
    <scope>NUCLEOTIDE SEQUENCE</scope>
    <source>
        <tissue evidence="2">Fresh leaf tissue</tissue>
    </source>
</reference>
<evidence type="ECO:0000256" key="1">
    <source>
        <dbReference type="SAM" id="MobiDB-lite"/>
    </source>
</evidence>
<sequence>MDIGRPSWIIAKTKQKPSPSRVVTRHKAQASDTSHAGRARSGIAGAVIDRAFARQLARKPSIRRALVRAHCTRCDGDAWQRLGLSRLSRARDQR</sequence>
<evidence type="ECO:0000313" key="3">
    <source>
        <dbReference type="Proteomes" id="UP000729402"/>
    </source>
</evidence>
<gene>
    <name evidence="2" type="ORF">GUJ93_ZPchr0001g31548</name>
</gene>
<organism evidence="2 3">
    <name type="scientific">Zizania palustris</name>
    <name type="common">Northern wild rice</name>
    <dbReference type="NCBI Taxonomy" id="103762"/>
    <lineage>
        <taxon>Eukaryota</taxon>
        <taxon>Viridiplantae</taxon>
        <taxon>Streptophyta</taxon>
        <taxon>Embryophyta</taxon>
        <taxon>Tracheophyta</taxon>
        <taxon>Spermatophyta</taxon>
        <taxon>Magnoliopsida</taxon>
        <taxon>Liliopsida</taxon>
        <taxon>Poales</taxon>
        <taxon>Poaceae</taxon>
        <taxon>BOP clade</taxon>
        <taxon>Oryzoideae</taxon>
        <taxon>Oryzeae</taxon>
        <taxon>Zizaniinae</taxon>
        <taxon>Zizania</taxon>
    </lineage>
</organism>
<comment type="caution">
    <text evidence="2">The sequence shown here is derived from an EMBL/GenBank/DDBJ whole genome shotgun (WGS) entry which is preliminary data.</text>
</comment>
<name>A0A8J5RQE8_ZIZPA</name>
<evidence type="ECO:0000313" key="2">
    <source>
        <dbReference type="EMBL" id="KAG8052102.1"/>
    </source>
</evidence>
<keyword evidence="3" id="KW-1185">Reference proteome</keyword>
<proteinExistence type="predicted"/>
<dbReference type="AlphaFoldDB" id="A0A8J5RQE8"/>
<dbReference type="Proteomes" id="UP000729402">
    <property type="component" value="Unassembled WGS sequence"/>
</dbReference>